<organism evidence="3 4">
    <name type="scientific">Colletotrichum kahawae</name>
    <name type="common">Coffee berry disease fungus</name>
    <dbReference type="NCBI Taxonomy" id="34407"/>
    <lineage>
        <taxon>Eukaryota</taxon>
        <taxon>Fungi</taxon>
        <taxon>Dikarya</taxon>
        <taxon>Ascomycota</taxon>
        <taxon>Pezizomycotina</taxon>
        <taxon>Sordariomycetes</taxon>
        <taxon>Hypocreomycetidae</taxon>
        <taxon>Glomerellales</taxon>
        <taxon>Glomerellaceae</taxon>
        <taxon>Colletotrichum</taxon>
        <taxon>Colletotrichum gloeosporioides species complex</taxon>
    </lineage>
</organism>
<evidence type="ECO:0000256" key="1">
    <source>
        <dbReference type="SAM" id="MobiDB-lite"/>
    </source>
</evidence>
<dbReference type="Pfam" id="PF05630">
    <property type="entry name" value="NPP1"/>
    <property type="match status" value="1"/>
</dbReference>
<gene>
    <name evidence="3" type="ORF">CKAH01_02977</name>
</gene>
<feature type="region of interest" description="Disordered" evidence="1">
    <location>
        <begin position="152"/>
        <end position="185"/>
    </location>
</feature>
<sequence>MAPHASLLLFLIPTLGFATATPFQIPPSHWKRGGDVAVGNKWAGLRPKGDAGGDCRDLSQSDTIFVKLDEGGAVTNPILSYDAGVPLVPSVNGVDGALTPPIISWTRLPQLAQEQLNGIQYEHTMVPFNDANFQGTLDAAFNDAFFHDVPLEVDGRGQQDPTEADIDPDVGVPIPSSTPAPDPSA</sequence>
<comment type="caution">
    <text evidence="3">The sequence shown here is derived from an EMBL/GenBank/DDBJ whole genome shotgun (WGS) entry which is preliminary data.</text>
</comment>
<keyword evidence="4" id="KW-1185">Reference proteome</keyword>
<dbReference type="EMBL" id="VYYT01000002">
    <property type="protein sequence ID" value="KAK2779629.1"/>
    <property type="molecule type" value="Genomic_DNA"/>
</dbReference>
<keyword evidence="2" id="KW-0732">Signal</keyword>
<dbReference type="InterPro" id="IPR008701">
    <property type="entry name" value="NPP1"/>
</dbReference>
<evidence type="ECO:0000313" key="4">
    <source>
        <dbReference type="Proteomes" id="UP001281614"/>
    </source>
</evidence>
<dbReference type="AlphaFoldDB" id="A0AAE0DE35"/>
<feature type="signal peptide" evidence="2">
    <location>
        <begin position="1"/>
        <end position="20"/>
    </location>
</feature>
<accession>A0AAE0DE35</accession>
<evidence type="ECO:0000313" key="3">
    <source>
        <dbReference type="EMBL" id="KAK2779629.1"/>
    </source>
</evidence>
<reference evidence="3" key="1">
    <citation type="submission" date="2023-02" db="EMBL/GenBank/DDBJ databases">
        <title>Colletotrichum kahawae CIFC_Que2 genome sequencing and assembly.</title>
        <authorList>
            <person name="Baroncelli R."/>
        </authorList>
    </citation>
    <scope>NUCLEOTIDE SEQUENCE</scope>
    <source>
        <strain evidence="3">CIFC_Que2</strain>
    </source>
</reference>
<feature type="chain" id="PRO_5042037257" evidence="2">
    <location>
        <begin position="21"/>
        <end position="185"/>
    </location>
</feature>
<protein>
    <submittedName>
        <fullName evidence="3">Necrosis inducing protein</fullName>
    </submittedName>
</protein>
<evidence type="ECO:0000256" key="2">
    <source>
        <dbReference type="SAM" id="SignalP"/>
    </source>
</evidence>
<name>A0AAE0DE35_COLKA</name>
<feature type="compositionally biased region" description="Pro residues" evidence="1">
    <location>
        <begin position="176"/>
        <end position="185"/>
    </location>
</feature>
<dbReference type="Proteomes" id="UP001281614">
    <property type="component" value="Unassembled WGS sequence"/>
</dbReference>
<proteinExistence type="predicted"/>